<proteinExistence type="predicted"/>
<feature type="chain" id="PRO_5043922280" evidence="1">
    <location>
        <begin position="21"/>
        <end position="123"/>
    </location>
</feature>
<sequence length="123" mass="13403">MIHFGPILAGPLLYCSPAIACPVQRERGSRRDAPGVRAIPPCFSQVFGLSAPGFELSRARVQRLPPSWFSMSSGETAILFLPEFTPRLSDGTPLTGAYLDDHFRGLEVLLFRPGPVYRTGALS</sequence>
<accession>A0AAV7UW40</accession>
<evidence type="ECO:0000313" key="3">
    <source>
        <dbReference type="Proteomes" id="UP001066276"/>
    </source>
</evidence>
<reference evidence="2" key="1">
    <citation type="journal article" date="2022" name="bioRxiv">
        <title>Sequencing and chromosome-scale assembly of the giantPleurodeles waltlgenome.</title>
        <authorList>
            <person name="Brown T."/>
            <person name="Elewa A."/>
            <person name="Iarovenko S."/>
            <person name="Subramanian E."/>
            <person name="Araus A.J."/>
            <person name="Petzold A."/>
            <person name="Susuki M."/>
            <person name="Suzuki K.-i.T."/>
            <person name="Hayashi T."/>
            <person name="Toyoda A."/>
            <person name="Oliveira C."/>
            <person name="Osipova E."/>
            <person name="Leigh N.D."/>
            <person name="Simon A."/>
            <person name="Yun M.H."/>
        </authorList>
    </citation>
    <scope>NUCLEOTIDE SEQUENCE</scope>
    <source>
        <strain evidence="2">20211129_DDA</strain>
        <tissue evidence="2">Liver</tissue>
    </source>
</reference>
<evidence type="ECO:0000256" key="1">
    <source>
        <dbReference type="SAM" id="SignalP"/>
    </source>
</evidence>
<dbReference type="Proteomes" id="UP001066276">
    <property type="component" value="Chromosome 2_2"/>
</dbReference>
<keyword evidence="3" id="KW-1185">Reference proteome</keyword>
<organism evidence="2 3">
    <name type="scientific">Pleurodeles waltl</name>
    <name type="common">Iberian ribbed newt</name>
    <dbReference type="NCBI Taxonomy" id="8319"/>
    <lineage>
        <taxon>Eukaryota</taxon>
        <taxon>Metazoa</taxon>
        <taxon>Chordata</taxon>
        <taxon>Craniata</taxon>
        <taxon>Vertebrata</taxon>
        <taxon>Euteleostomi</taxon>
        <taxon>Amphibia</taxon>
        <taxon>Batrachia</taxon>
        <taxon>Caudata</taxon>
        <taxon>Salamandroidea</taxon>
        <taxon>Salamandridae</taxon>
        <taxon>Pleurodelinae</taxon>
        <taxon>Pleurodeles</taxon>
    </lineage>
</organism>
<keyword evidence="1" id="KW-0732">Signal</keyword>
<dbReference type="EMBL" id="JANPWB010000004">
    <property type="protein sequence ID" value="KAJ1193264.1"/>
    <property type="molecule type" value="Genomic_DNA"/>
</dbReference>
<protein>
    <submittedName>
        <fullName evidence="2">Uncharacterized protein</fullName>
    </submittedName>
</protein>
<dbReference type="AlphaFoldDB" id="A0AAV7UW40"/>
<feature type="signal peptide" evidence="1">
    <location>
        <begin position="1"/>
        <end position="20"/>
    </location>
</feature>
<name>A0AAV7UW40_PLEWA</name>
<evidence type="ECO:0000313" key="2">
    <source>
        <dbReference type="EMBL" id="KAJ1193264.1"/>
    </source>
</evidence>
<comment type="caution">
    <text evidence="2">The sequence shown here is derived from an EMBL/GenBank/DDBJ whole genome shotgun (WGS) entry which is preliminary data.</text>
</comment>
<gene>
    <name evidence="2" type="ORF">NDU88_002565</name>
</gene>